<protein>
    <submittedName>
        <fullName evidence="1">Uncharacterized protein</fullName>
    </submittedName>
</protein>
<evidence type="ECO:0000313" key="1">
    <source>
        <dbReference type="EMBL" id="VUZ57286.1"/>
    </source>
</evidence>
<evidence type="ECO:0000313" key="2">
    <source>
        <dbReference type="Proteomes" id="UP000321570"/>
    </source>
</evidence>
<accession>A0A564ZCV8</accession>
<reference evidence="1 2" key="1">
    <citation type="submission" date="2019-07" db="EMBL/GenBank/DDBJ databases">
        <authorList>
            <person name="Jastrzebski P J."/>
            <person name="Paukszto L."/>
            <person name="Jastrzebski P J."/>
        </authorList>
    </citation>
    <scope>NUCLEOTIDE SEQUENCE [LARGE SCALE GENOMIC DNA]</scope>
    <source>
        <strain evidence="1 2">WMS-il1</strain>
    </source>
</reference>
<organism evidence="1 2">
    <name type="scientific">Hymenolepis diminuta</name>
    <name type="common">Rat tapeworm</name>
    <dbReference type="NCBI Taxonomy" id="6216"/>
    <lineage>
        <taxon>Eukaryota</taxon>
        <taxon>Metazoa</taxon>
        <taxon>Spiralia</taxon>
        <taxon>Lophotrochozoa</taxon>
        <taxon>Platyhelminthes</taxon>
        <taxon>Cestoda</taxon>
        <taxon>Eucestoda</taxon>
        <taxon>Cyclophyllidea</taxon>
        <taxon>Hymenolepididae</taxon>
        <taxon>Hymenolepis</taxon>
    </lineage>
</organism>
<sequence>SFLDGVLSLLVSSRSETSFRSSTFLQNLHDSSEPYQLNSSLINLITDAKKPPPLFSAGVDSATFFLSSYSLTICATSWSISGNISCVIWRRQAGVCMPSSCLHSANSGAVVMWWMKYNLVKTLIKHTILS</sequence>
<gene>
    <name evidence="1" type="ORF">WMSIL1_LOCUS14762</name>
</gene>
<keyword evidence="2" id="KW-1185">Reference proteome</keyword>
<dbReference type="EMBL" id="CABIJS010000715">
    <property type="protein sequence ID" value="VUZ57286.1"/>
    <property type="molecule type" value="Genomic_DNA"/>
</dbReference>
<proteinExistence type="predicted"/>
<feature type="non-terminal residue" evidence="1">
    <location>
        <position position="1"/>
    </location>
</feature>
<dbReference type="Proteomes" id="UP000321570">
    <property type="component" value="Unassembled WGS sequence"/>
</dbReference>
<name>A0A564ZCV8_HYMDI</name>
<dbReference type="AlphaFoldDB" id="A0A564ZCV8"/>